<proteinExistence type="predicted"/>
<feature type="transmembrane region" description="Helical" evidence="6">
    <location>
        <begin position="454"/>
        <end position="472"/>
    </location>
</feature>
<accession>A0A5R9IT07</accession>
<dbReference type="EMBL" id="VCBC01000008">
    <property type="protein sequence ID" value="TLU65058.1"/>
    <property type="molecule type" value="Genomic_DNA"/>
</dbReference>
<dbReference type="InterPro" id="IPR050833">
    <property type="entry name" value="Poly_Biosynth_Transport"/>
</dbReference>
<reference evidence="7 8" key="1">
    <citation type="submission" date="2019-05" db="EMBL/GenBank/DDBJ databases">
        <title>Genome sequences of Thalassotalea litorea 1K03283.</title>
        <authorList>
            <person name="Zhang D."/>
        </authorList>
    </citation>
    <scope>NUCLEOTIDE SEQUENCE [LARGE SCALE GENOMIC DNA]</scope>
    <source>
        <strain evidence="7 8">MCCC 1K03283</strain>
    </source>
</reference>
<evidence type="ECO:0000256" key="4">
    <source>
        <dbReference type="ARBA" id="ARBA00022989"/>
    </source>
</evidence>
<dbReference type="GO" id="GO:0042910">
    <property type="term" value="F:xenobiotic transmembrane transporter activity"/>
    <property type="evidence" value="ECO:0007669"/>
    <property type="project" value="InterPro"/>
</dbReference>
<comment type="caution">
    <text evidence="7">The sequence shown here is derived from an EMBL/GenBank/DDBJ whole genome shotgun (WGS) entry which is preliminary data.</text>
</comment>
<dbReference type="Pfam" id="PF01554">
    <property type="entry name" value="MatE"/>
    <property type="match status" value="1"/>
</dbReference>
<dbReference type="PANTHER" id="PTHR30250:SF26">
    <property type="entry name" value="PSMA PROTEIN"/>
    <property type="match status" value="1"/>
</dbReference>
<sequence>MTTISTTSHKGKENAKRVAKNTGFLYIRMAITVFISLYVTRLLLASLGTEDFGIYNLVAGIVAMLVFLNAAMAAASQRFMSYAHGQGGGKLKSIFNVSLLLHFIIGIVVCLLLEFVGYFLFESVLNIPEERLQAAKYVFQFMVTSTFFTIICVPYDALINARENMLFVAISGVLESFFKLGVAIYITYTDFDKLITFGLLMALLAILMLCIKWVYCHKNYIEAEVNFKKYLDRKLFYEMGGFASWSFLGASSSMLTMYGQGILLNVFFGSIVNAAQGVANQVSGQLGALSTTMLKALTPMIVRSEGEGDRRVMLEATMMGSKLSFFLIALLYIPIMLEMSYLFSIWLVEVPKFLITFCYLLLLQNLVRQFFIPLEVGISAVGHIKSFQLVFSFINIFPLFIAWGLFALGYPPHFIYITMIGRAIVLGVNALYFSKNKFGLNIVFFIKNNIIRGGGAFALIYLLLYFMTSNIVDEQIKLLVLALAYIPVFTLVLVFIGFNTYERNTLKGFIIKYYHSKFNNKVKFS</sequence>
<dbReference type="AlphaFoldDB" id="A0A5R9IT07"/>
<keyword evidence="4 6" id="KW-1133">Transmembrane helix</keyword>
<dbReference type="GO" id="GO:0015297">
    <property type="term" value="F:antiporter activity"/>
    <property type="evidence" value="ECO:0007669"/>
    <property type="project" value="InterPro"/>
</dbReference>
<protein>
    <recommendedName>
        <fullName evidence="9">Polysaccharide biosynthesis protein</fullName>
    </recommendedName>
</protein>
<keyword evidence="2" id="KW-1003">Cell membrane</keyword>
<evidence type="ECO:0000256" key="3">
    <source>
        <dbReference type="ARBA" id="ARBA00022692"/>
    </source>
</evidence>
<evidence type="ECO:0000256" key="2">
    <source>
        <dbReference type="ARBA" id="ARBA00022475"/>
    </source>
</evidence>
<dbReference type="PANTHER" id="PTHR30250">
    <property type="entry name" value="PST FAMILY PREDICTED COLANIC ACID TRANSPORTER"/>
    <property type="match status" value="1"/>
</dbReference>
<feature type="transmembrane region" description="Helical" evidence="6">
    <location>
        <begin position="323"/>
        <end position="347"/>
    </location>
</feature>
<dbReference type="GO" id="GO:0005886">
    <property type="term" value="C:plasma membrane"/>
    <property type="evidence" value="ECO:0007669"/>
    <property type="project" value="UniProtKB-SubCell"/>
</dbReference>
<organism evidence="7 8">
    <name type="scientific">Thalassotalea litorea</name>
    <dbReference type="NCBI Taxonomy" id="2020715"/>
    <lineage>
        <taxon>Bacteria</taxon>
        <taxon>Pseudomonadati</taxon>
        <taxon>Pseudomonadota</taxon>
        <taxon>Gammaproteobacteria</taxon>
        <taxon>Alteromonadales</taxon>
        <taxon>Colwelliaceae</taxon>
        <taxon>Thalassotalea</taxon>
    </lineage>
</organism>
<keyword evidence="3 6" id="KW-0812">Transmembrane</keyword>
<dbReference type="InterPro" id="IPR002528">
    <property type="entry name" value="MATE_fam"/>
</dbReference>
<feature type="transmembrane region" description="Helical" evidence="6">
    <location>
        <begin position="235"/>
        <end position="258"/>
    </location>
</feature>
<dbReference type="RefSeq" id="WP_138319728.1">
    <property type="nucleotide sequence ID" value="NZ_VCBC01000008.1"/>
</dbReference>
<evidence type="ECO:0000313" key="8">
    <source>
        <dbReference type="Proteomes" id="UP000307790"/>
    </source>
</evidence>
<feature type="transmembrane region" description="Helical" evidence="6">
    <location>
        <begin position="353"/>
        <end position="374"/>
    </location>
</feature>
<feature type="transmembrane region" description="Helical" evidence="6">
    <location>
        <begin position="478"/>
        <end position="498"/>
    </location>
</feature>
<keyword evidence="5 6" id="KW-0472">Membrane</keyword>
<feature type="transmembrane region" description="Helical" evidence="6">
    <location>
        <begin position="194"/>
        <end position="215"/>
    </location>
</feature>
<evidence type="ECO:0000256" key="5">
    <source>
        <dbReference type="ARBA" id="ARBA00023136"/>
    </source>
</evidence>
<feature type="transmembrane region" description="Helical" evidence="6">
    <location>
        <begin position="386"/>
        <end position="408"/>
    </location>
</feature>
<dbReference type="OrthoDB" id="5365632at2"/>
<dbReference type="Proteomes" id="UP000307790">
    <property type="component" value="Unassembled WGS sequence"/>
</dbReference>
<evidence type="ECO:0000256" key="1">
    <source>
        <dbReference type="ARBA" id="ARBA00004651"/>
    </source>
</evidence>
<evidence type="ECO:0008006" key="9">
    <source>
        <dbReference type="Google" id="ProtNLM"/>
    </source>
</evidence>
<name>A0A5R9IT07_9GAMM</name>
<feature type="transmembrane region" description="Helical" evidence="6">
    <location>
        <begin position="94"/>
        <end position="121"/>
    </location>
</feature>
<gene>
    <name evidence="7" type="ORF">FE810_09015</name>
</gene>
<feature type="transmembrane region" description="Helical" evidence="6">
    <location>
        <begin position="25"/>
        <end position="47"/>
    </location>
</feature>
<comment type="subcellular location">
    <subcellularLocation>
        <location evidence="1">Cell membrane</location>
        <topology evidence="1">Multi-pass membrane protein</topology>
    </subcellularLocation>
</comment>
<feature type="transmembrane region" description="Helical" evidence="6">
    <location>
        <begin position="53"/>
        <end position="74"/>
    </location>
</feature>
<feature type="transmembrane region" description="Helical" evidence="6">
    <location>
        <begin position="137"/>
        <end position="158"/>
    </location>
</feature>
<evidence type="ECO:0000256" key="6">
    <source>
        <dbReference type="SAM" id="Phobius"/>
    </source>
</evidence>
<keyword evidence="8" id="KW-1185">Reference proteome</keyword>
<feature type="transmembrane region" description="Helical" evidence="6">
    <location>
        <begin position="414"/>
        <end position="433"/>
    </location>
</feature>
<feature type="transmembrane region" description="Helical" evidence="6">
    <location>
        <begin position="165"/>
        <end position="188"/>
    </location>
</feature>
<evidence type="ECO:0000313" key="7">
    <source>
        <dbReference type="EMBL" id="TLU65058.1"/>
    </source>
</evidence>